<dbReference type="Pfam" id="PF06745">
    <property type="entry name" value="ATPase"/>
    <property type="match status" value="1"/>
</dbReference>
<feature type="region of interest" description="Disordered" evidence="1">
    <location>
        <begin position="368"/>
        <end position="571"/>
    </location>
</feature>
<dbReference type="InterPro" id="IPR027417">
    <property type="entry name" value="P-loop_NTPase"/>
</dbReference>
<protein>
    <submittedName>
        <fullName evidence="3">KaiA binding domain protein</fullName>
    </submittedName>
</protein>
<dbReference type="AlphaFoldDB" id="T0YAJ6"/>
<comment type="caution">
    <text evidence="3">The sequence shown here is derived from an EMBL/GenBank/DDBJ whole genome shotgun (WGS) entry which is preliminary data.</text>
</comment>
<dbReference type="EMBL" id="AUZY01011890">
    <property type="protein sequence ID" value="EQD32236.1"/>
    <property type="molecule type" value="Genomic_DNA"/>
</dbReference>
<dbReference type="PANTHER" id="PTHR42926:SF1">
    <property type="entry name" value="CIRCADIAN CLOCK OSCILLATOR PROTEIN KAIC 1"/>
    <property type="match status" value="1"/>
</dbReference>
<evidence type="ECO:0000256" key="1">
    <source>
        <dbReference type="SAM" id="MobiDB-lite"/>
    </source>
</evidence>
<reference evidence="3" key="2">
    <citation type="journal article" date="2014" name="ISME J.">
        <title>Microbial stratification in low pH oxic and suboxic macroscopic growths along an acid mine drainage.</title>
        <authorList>
            <person name="Mendez-Garcia C."/>
            <person name="Mesa V."/>
            <person name="Sprenger R.R."/>
            <person name="Richter M."/>
            <person name="Diez M.S."/>
            <person name="Solano J."/>
            <person name="Bargiela R."/>
            <person name="Golyshina O.V."/>
            <person name="Manteca A."/>
            <person name="Ramos J.L."/>
            <person name="Gallego J.R."/>
            <person name="Llorente I."/>
            <person name="Martins Dos Santos V.A."/>
            <person name="Jensen O.N."/>
            <person name="Pelaez A.I."/>
            <person name="Sanchez J."/>
            <person name="Ferrer M."/>
        </authorList>
    </citation>
    <scope>NUCLEOTIDE SEQUENCE</scope>
</reference>
<dbReference type="PROSITE" id="PS51146">
    <property type="entry name" value="KAIC"/>
    <property type="match status" value="1"/>
</dbReference>
<dbReference type="GO" id="GO:0005524">
    <property type="term" value="F:ATP binding"/>
    <property type="evidence" value="ECO:0007669"/>
    <property type="project" value="InterPro"/>
</dbReference>
<proteinExistence type="predicted"/>
<dbReference type="InterPro" id="IPR051347">
    <property type="entry name" value="Circadian_clock_KaiC-rel"/>
</dbReference>
<dbReference type="InterPro" id="IPR010624">
    <property type="entry name" value="KaiC_dom"/>
</dbReference>
<dbReference type="Gene3D" id="3.40.50.300">
    <property type="entry name" value="P-loop containing nucleotide triphosphate hydrolases"/>
    <property type="match status" value="1"/>
</dbReference>
<evidence type="ECO:0000313" key="3">
    <source>
        <dbReference type="EMBL" id="EQD32236.1"/>
    </source>
</evidence>
<gene>
    <name evidence="3" type="ORF">B1B_17769</name>
</gene>
<accession>T0YAJ6</accession>
<feature type="compositionally biased region" description="Low complexity" evidence="1">
    <location>
        <begin position="405"/>
        <end position="415"/>
    </location>
</feature>
<feature type="compositionally biased region" description="Basic residues" evidence="1">
    <location>
        <begin position="426"/>
        <end position="436"/>
    </location>
</feature>
<feature type="compositionally biased region" description="Basic residues" evidence="1">
    <location>
        <begin position="384"/>
        <end position="404"/>
    </location>
</feature>
<feature type="domain" description="KaiC" evidence="2">
    <location>
        <begin position="1"/>
        <end position="234"/>
    </location>
</feature>
<evidence type="ECO:0000259" key="2">
    <source>
        <dbReference type="PROSITE" id="PS51146"/>
    </source>
</evidence>
<sequence length="571" mass="61409">VGPSGTGKSALTLQFLCDGVRRGERGLFVTVEEPPNEVAWNHRALFPDLATVDVFDAIPDVMRYERAPFKDIASVRSAVPFGRIDPTIRRSPELSSVEVTISALEQMLRTEVVRKGYRRVVIDSLTALQYFCMKGYDLALGAQSFLRFLSDLRVTTLLTVESPLEDVETPERMLARGEIRLFRWEVDSVTVRAIGVEKLRGSSHDVRLHPYRIGPHGIDINLGSTISRDTLAVVSEPLLGPATTGESPLHDPTPVELLESELHDLELVGRDPAPIRAEIEAALEAARAGETEGASRHLAIALADASVPPDESALLHHTLPAPAEAALDRIRARADATRVGVAPARLPEPPILAAQLTRLLSDLSSAAPAVTPTDEIPIGPALRFRPRPRLCRRPRPCPKSRSQRSPRPPRWSGRNRWPRERTGLRPSRKTPGRSRPSRSPSSRWGHRGDPIAEAPTASVADGAIVDDPTPSVNPSEPNDATAPGRSTLPESDGSSLPVVEAVSAPASGLDVASAPAAPERLSAPDLPAPERSSSPIPEASGARWTSPPRAPTPDLPPEIPPPPPGSAEGPE</sequence>
<feature type="non-terminal residue" evidence="3">
    <location>
        <position position="571"/>
    </location>
</feature>
<reference evidence="3" key="1">
    <citation type="submission" date="2013-08" db="EMBL/GenBank/DDBJ databases">
        <authorList>
            <person name="Mendez C."/>
            <person name="Richter M."/>
            <person name="Ferrer M."/>
            <person name="Sanchez J."/>
        </authorList>
    </citation>
    <scope>NUCLEOTIDE SEQUENCE</scope>
</reference>
<dbReference type="SUPFAM" id="SSF52540">
    <property type="entry name" value="P-loop containing nucleoside triphosphate hydrolases"/>
    <property type="match status" value="1"/>
</dbReference>
<organism evidence="3">
    <name type="scientific">mine drainage metagenome</name>
    <dbReference type="NCBI Taxonomy" id="410659"/>
    <lineage>
        <taxon>unclassified sequences</taxon>
        <taxon>metagenomes</taxon>
        <taxon>ecological metagenomes</taxon>
    </lineage>
</organism>
<feature type="non-terminal residue" evidence="3">
    <location>
        <position position="1"/>
    </location>
</feature>
<dbReference type="PANTHER" id="PTHR42926">
    <property type="match status" value="1"/>
</dbReference>
<dbReference type="InterPro" id="IPR014774">
    <property type="entry name" value="KaiC-like_dom"/>
</dbReference>
<feature type="compositionally biased region" description="Pro residues" evidence="1">
    <location>
        <begin position="548"/>
        <end position="565"/>
    </location>
</feature>
<name>T0YAJ6_9ZZZZ</name>